<proteinExistence type="predicted"/>
<name>G0QMC2_ICHMU</name>
<dbReference type="InterPro" id="IPR004358">
    <property type="entry name" value="Sig_transdc_His_kin-like_C"/>
</dbReference>
<protein>
    <recommendedName>
        <fullName evidence="2">histidine kinase</fullName>
        <ecNumber evidence="2">2.7.13.3</ecNumber>
    </recommendedName>
</protein>
<evidence type="ECO:0000256" key="4">
    <source>
        <dbReference type="ARBA" id="ARBA00022777"/>
    </source>
</evidence>
<gene>
    <name evidence="6" type="ORF">IMG5_047530</name>
</gene>
<evidence type="ECO:0000256" key="1">
    <source>
        <dbReference type="ARBA" id="ARBA00000085"/>
    </source>
</evidence>
<reference evidence="6 7" key="1">
    <citation type="submission" date="2011-07" db="EMBL/GenBank/DDBJ databases">
        <authorList>
            <person name="Coyne R."/>
            <person name="Brami D."/>
            <person name="Johnson J."/>
            <person name="Hostetler J."/>
            <person name="Hannick L."/>
            <person name="Clark T."/>
            <person name="Cassidy-Hanley D."/>
            <person name="Inman J."/>
        </authorList>
    </citation>
    <scope>NUCLEOTIDE SEQUENCE [LARGE SCALE GENOMIC DNA]</scope>
    <source>
        <strain evidence="6 7">G5</strain>
    </source>
</reference>
<dbReference type="Proteomes" id="UP000008983">
    <property type="component" value="Unassembled WGS sequence"/>
</dbReference>
<dbReference type="InterPro" id="IPR003594">
    <property type="entry name" value="HATPase_dom"/>
</dbReference>
<keyword evidence="7" id="KW-1185">Reference proteome</keyword>
<dbReference type="OrthoDB" id="60033at2759"/>
<keyword evidence="3" id="KW-0808">Transferase</keyword>
<dbReference type="PRINTS" id="PR00344">
    <property type="entry name" value="BCTRLSENSOR"/>
</dbReference>
<dbReference type="GO" id="GO:0004673">
    <property type="term" value="F:protein histidine kinase activity"/>
    <property type="evidence" value="ECO:0007669"/>
    <property type="project" value="UniProtKB-EC"/>
</dbReference>
<sequence>MNSLNFEKKIFSQKSTKTSFETITENTCESQVITSSSCIIPPHHTPKQFHIHTLAEVNVIQQIDQNNKITSLNNSLVDLGEYVLHEVNKEFHNKEYIQLFKQNDQLSSIFMEKKKKTEIEGYLKFEVLDTGIGIDLHEQANIFKMFTQANKEINIMYGGSGVGLYSCKQLAEILNGDEKNKKIIFIYN</sequence>
<dbReference type="InterPro" id="IPR036890">
    <property type="entry name" value="HATPase_C_sf"/>
</dbReference>
<dbReference type="AlphaFoldDB" id="G0QMC2"/>
<organism evidence="6 7">
    <name type="scientific">Ichthyophthirius multifiliis</name>
    <name type="common">White spot disease agent</name>
    <name type="synonym">Ich</name>
    <dbReference type="NCBI Taxonomy" id="5932"/>
    <lineage>
        <taxon>Eukaryota</taxon>
        <taxon>Sar</taxon>
        <taxon>Alveolata</taxon>
        <taxon>Ciliophora</taxon>
        <taxon>Intramacronucleata</taxon>
        <taxon>Oligohymenophorea</taxon>
        <taxon>Hymenostomatida</taxon>
        <taxon>Ophryoglenina</taxon>
        <taxon>Ichthyophthirius</taxon>
    </lineage>
</organism>
<dbReference type="EC" id="2.7.13.3" evidence="2"/>
<dbReference type="Gene3D" id="3.30.565.10">
    <property type="entry name" value="Histidine kinase-like ATPase, C-terminal domain"/>
    <property type="match status" value="1"/>
</dbReference>
<dbReference type="GeneID" id="14909829"/>
<dbReference type="STRING" id="857967.G0QMC2"/>
<dbReference type="PANTHER" id="PTHR43047">
    <property type="entry name" value="TWO-COMPONENT HISTIDINE PROTEIN KINASE"/>
    <property type="match status" value="1"/>
</dbReference>
<dbReference type="SUPFAM" id="SSF55874">
    <property type="entry name" value="ATPase domain of HSP90 chaperone/DNA topoisomerase II/histidine kinase"/>
    <property type="match status" value="1"/>
</dbReference>
<dbReference type="Pfam" id="PF02518">
    <property type="entry name" value="HATPase_c"/>
    <property type="match status" value="1"/>
</dbReference>
<comment type="catalytic activity">
    <reaction evidence="1">
        <text>ATP + protein L-histidine = ADP + protein N-phospho-L-histidine.</text>
        <dbReference type="EC" id="2.7.13.3"/>
    </reaction>
</comment>
<dbReference type="EMBL" id="GL983414">
    <property type="protein sequence ID" value="EGR33644.1"/>
    <property type="molecule type" value="Genomic_DNA"/>
</dbReference>
<evidence type="ECO:0000256" key="3">
    <source>
        <dbReference type="ARBA" id="ARBA00022679"/>
    </source>
</evidence>
<evidence type="ECO:0000256" key="2">
    <source>
        <dbReference type="ARBA" id="ARBA00012438"/>
    </source>
</evidence>
<evidence type="ECO:0000259" key="5">
    <source>
        <dbReference type="Pfam" id="PF02518"/>
    </source>
</evidence>
<feature type="domain" description="Histidine kinase/HSP90-like ATPase" evidence="5">
    <location>
        <begin position="120"/>
        <end position="177"/>
    </location>
</feature>
<evidence type="ECO:0000313" key="7">
    <source>
        <dbReference type="Proteomes" id="UP000008983"/>
    </source>
</evidence>
<dbReference type="RefSeq" id="XP_004037630.1">
    <property type="nucleotide sequence ID" value="XM_004037582.1"/>
</dbReference>
<evidence type="ECO:0000313" key="6">
    <source>
        <dbReference type="EMBL" id="EGR33644.1"/>
    </source>
</evidence>
<dbReference type="InParanoid" id="G0QMC2"/>
<keyword evidence="4" id="KW-0418">Kinase</keyword>
<dbReference type="eggNOG" id="KOG0519">
    <property type="taxonomic scope" value="Eukaryota"/>
</dbReference>
<accession>G0QMC2</accession>